<comment type="caution">
    <text evidence="6">The sequence shown here is derived from an EMBL/GenBank/DDBJ whole genome shotgun (WGS) entry which is preliminary data.</text>
</comment>
<reference evidence="6" key="1">
    <citation type="journal article" date="2021" name="Sci. Adv.">
        <title>The American lobster genome reveals insights on longevity, neural, and immune adaptations.</title>
        <authorList>
            <person name="Polinski J.M."/>
            <person name="Zimin A.V."/>
            <person name="Clark K.F."/>
            <person name="Kohn A.B."/>
            <person name="Sadowski N."/>
            <person name="Timp W."/>
            <person name="Ptitsyn A."/>
            <person name="Khanna P."/>
            <person name="Romanova D.Y."/>
            <person name="Williams P."/>
            <person name="Greenwood S.J."/>
            <person name="Moroz L.L."/>
            <person name="Walt D.R."/>
            <person name="Bodnar A.G."/>
        </authorList>
    </citation>
    <scope>NUCLEOTIDE SEQUENCE</scope>
    <source>
        <strain evidence="6">GMGI-L3</strain>
    </source>
</reference>
<protein>
    <submittedName>
        <fullName evidence="6">GILT-like 2</fullName>
    </submittedName>
</protein>
<comment type="subcellular location">
    <subcellularLocation>
        <location evidence="1">Secreted</location>
    </subcellularLocation>
</comment>
<evidence type="ECO:0000256" key="3">
    <source>
        <dbReference type="ARBA" id="ARBA00022525"/>
    </source>
</evidence>
<dbReference type="GO" id="GO:0005576">
    <property type="term" value="C:extracellular region"/>
    <property type="evidence" value="ECO:0007669"/>
    <property type="project" value="UniProtKB-SubCell"/>
</dbReference>
<name>A0A8J5K5I1_HOMAM</name>
<keyword evidence="4" id="KW-0732">Signal</keyword>
<evidence type="ECO:0000256" key="4">
    <source>
        <dbReference type="ARBA" id="ARBA00022729"/>
    </source>
</evidence>
<evidence type="ECO:0000256" key="2">
    <source>
        <dbReference type="ARBA" id="ARBA00005679"/>
    </source>
</evidence>
<keyword evidence="5" id="KW-0325">Glycoprotein</keyword>
<dbReference type="InterPro" id="IPR004911">
    <property type="entry name" value="Interferon-induced_GILT"/>
</dbReference>
<dbReference type="PANTHER" id="PTHR13234:SF8">
    <property type="entry name" value="GAMMA-INTERFERON-INDUCIBLE LYSOSOMAL THIOL REDUCTASE"/>
    <property type="match status" value="1"/>
</dbReference>
<dbReference type="GO" id="GO:0016671">
    <property type="term" value="F:oxidoreductase activity, acting on a sulfur group of donors, disulfide as acceptor"/>
    <property type="evidence" value="ECO:0007669"/>
    <property type="project" value="InterPro"/>
</dbReference>
<dbReference type="Pfam" id="PF03227">
    <property type="entry name" value="GILT"/>
    <property type="match status" value="1"/>
</dbReference>
<comment type="similarity">
    <text evidence="2">Belongs to the GILT family.</text>
</comment>
<organism evidence="6 7">
    <name type="scientific">Homarus americanus</name>
    <name type="common">American lobster</name>
    <dbReference type="NCBI Taxonomy" id="6706"/>
    <lineage>
        <taxon>Eukaryota</taxon>
        <taxon>Metazoa</taxon>
        <taxon>Ecdysozoa</taxon>
        <taxon>Arthropoda</taxon>
        <taxon>Crustacea</taxon>
        <taxon>Multicrustacea</taxon>
        <taxon>Malacostraca</taxon>
        <taxon>Eumalacostraca</taxon>
        <taxon>Eucarida</taxon>
        <taxon>Decapoda</taxon>
        <taxon>Pleocyemata</taxon>
        <taxon>Astacidea</taxon>
        <taxon>Nephropoidea</taxon>
        <taxon>Nephropidae</taxon>
        <taxon>Homarus</taxon>
    </lineage>
</organism>
<dbReference type="PANTHER" id="PTHR13234">
    <property type="entry name" value="GAMMA-INTERFERON INDUCIBLE LYSOSOMAL THIOL REDUCTASE GILT"/>
    <property type="match status" value="1"/>
</dbReference>
<keyword evidence="7" id="KW-1185">Reference proteome</keyword>
<proteinExistence type="inferred from homology"/>
<evidence type="ECO:0000313" key="6">
    <source>
        <dbReference type="EMBL" id="KAG7167879.1"/>
    </source>
</evidence>
<feature type="non-terminal residue" evidence="6">
    <location>
        <position position="197"/>
    </location>
</feature>
<dbReference type="EMBL" id="JAHLQT010021257">
    <property type="protein sequence ID" value="KAG7167879.1"/>
    <property type="molecule type" value="Genomic_DNA"/>
</dbReference>
<gene>
    <name evidence="6" type="primary">GILT1-L2</name>
    <name evidence="6" type="ORF">Hamer_G010296</name>
</gene>
<evidence type="ECO:0000256" key="5">
    <source>
        <dbReference type="ARBA" id="ARBA00023180"/>
    </source>
</evidence>
<evidence type="ECO:0000313" key="7">
    <source>
        <dbReference type="Proteomes" id="UP000747542"/>
    </source>
</evidence>
<dbReference type="Proteomes" id="UP000747542">
    <property type="component" value="Unassembled WGS sequence"/>
</dbReference>
<evidence type="ECO:0000256" key="1">
    <source>
        <dbReference type="ARBA" id="ARBA00004613"/>
    </source>
</evidence>
<sequence>QIRVPVLHSPQYRRDHGERFTYPLGSTGDQRRHTDQLTAAVSAIEEIMTVELTAYGFATATPSGDGYKFECQHGADECYGNKIVACTKKYITSEKTFLDFTLCLMDEGSYPPINGKMCAEKMGFKWDPIKECVDSVEGQQLLYQEGVKQNRLSPAVDYIPWIIINDVFSRANLDEAQVDLIGLVCNTYTGTPPNGCK</sequence>
<keyword evidence="3" id="KW-0964">Secreted</keyword>
<dbReference type="AlphaFoldDB" id="A0A8J5K5I1"/>
<accession>A0A8J5K5I1</accession>